<evidence type="ECO:0000256" key="2">
    <source>
        <dbReference type="SAM" id="SignalP"/>
    </source>
</evidence>
<evidence type="ECO:0000256" key="1">
    <source>
        <dbReference type="SAM" id="MobiDB-lite"/>
    </source>
</evidence>
<proteinExistence type="predicted"/>
<feature type="chain" id="PRO_5045548351" evidence="2">
    <location>
        <begin position="23"/>
        <end position="434"/>
    </location>
</feature>
<feature type="region of interest" description="Disordered" evidence="1">
    <location>
        <begin position="215"/>
        <end position="302"/>
    </location>
</feature>
<feature type="signal peptide" evidence="2">
    <location>
        <begin position="1"/>
        <end position="22"/>
    </location>
</feature>
<reference evidence="3 4" key="1">
    <citation type="submission" date="2024-06" db="EMBL/GenBank/DDBJ databases">
        <authorList>
            <person name="Kraege A."/>
            <person name="Thomma B."/>
        </authorList>
    </citation>
    <scope>NUCLEOTIDE SEQUENCE [LARGE SCALE GENOMIC DNA]</scope>
</reference>
<keyword evidence="2" id="KW-0732">Signal</keyword>
<dbReference type="EMBL" id="CAXHTA020000007">
    <property type="protein sequence ID" value="CAL5222579.1"/>
    <property type="molecule type" value="Genomic_DNA"/>
</dbReference>
<protein>
    <submittedName>
        <fullName evidence="3">G4968 protein</fullName>
    </submittedName>
</protein>
<accession>A0ABP1FRL1</accession>
<keyword evidence="4" id="KW-1185">Reference proteome</keyword>
<gene>
    <name evidence="3" type="primary">g4968</name>
    <name evidence="3" type="ORF">VP750_LOCUS4238</name>
</gene>
<name>A0ABP1FRL1_9CHLO</name>
<sequence>MTLSRAIVLSLVATSTIPPVNADLLPPFLGDFLQHLRIVPAAPAAPSVAATHLFMQTASAAMLSSEGLVLEDVPPFTQYTAFSKDGPSVGQHDNMDFMSGAFSNEDGGWLGLPQAALMGKVEGQDTVLLVQLGQPVYVPSEAKVTYTAGRVLPADPTSLALSNGALNKLLKGREGEGSPAFMSIEDAQEGFLMSECSMFIDAAYTEAQPALKPARRWLQAQSSAPAPAPSSRSGPPPLPGWFAPGGPGNPVGLANPTLRRGADTIPGYAVQQPPRNPSSTSQQASSTSRSTETASGSTEISSSNSFAGVMLVPAPAPGPGGAMRFLRLLAPAPAPLFAPAVAPQVVPADPGNPVLCMTVAGPSDCGRAAFGGVGSLGGPNQNGGSTSASGWLTNGHDIETTPSSPGGNAYSVNRYQPRGGVWGPYHGVHGRTGK</sequence>
<feature type="compositionally biased region" description="Low complexity" evidence="1">
    <location>
        <begin position="278"/>
        <end position="299"/>
    </location>
</feature>
<feature type="compositionally biased region" description="Low complexity" evidence="1">
    <location>
        <begin position="218"/>
        <end position="233"/>
    </location>
</feature>
<comment type="caution">
    <text evidence="3">The sequence shown here is derived from an EMBL/GenBank/DDBJ whole genome shotgun (WGS) entry which is preliminary data.</text>
</comment>
<dbReference type="Proteomes" id="UP001497392">
    <property type="component" value="Unassembled WGS sequence"/>
</dbReference>
<evidence type="ECO:0000313" key="3">
    <source>
        <dbReference type="EMBL" id="CAL5222579.1"/>
    </source>
</evidence>
<organism evidence="3 4">
    <name type="scientific">Coccomyxa viridis</name>
    <dbReference type="NCBI Taxonomy" id="1274662"/>
    <lineage>
        <taxon>Eukaryota</taxon>
        <taxon>Viridiplantae</taxon>
        <taxon>Chlorophyta</taxon>
        <taxon>core chlorophytes</taxon>
        <taxon>Trebouxiophyceae</taxon>
        <taxon>Trebouxiophyceae incertae sedis</taxon>
        <taxon>Coccomyxaceae</taxon>
        <taxon>Coccomyxa</taxon>
    </lineage>
</organism>
<evidence type="ECO:0000313" key="4">
    <source>
        <dbReference type="Proteomes" id="UP001497392"/>
    </source>
</evidence>